<proteinExistence type="predicted"/>
<keyword evidence="2" id="KW-1185">Reference proteome</keyword>
<evidence type="ECO:0000313" key="2">
    <source>
        <dbReference type="Proteomes" id="UP000309130"/>
    </source>
</evidence>
<organism evidence="1 2">
    <name type="scientific">Serratia phage MTx</name>
    <dbReference type="NCBI Taxonomy" id="2557553"/>
    <lineage>
        <taxon>Viruses</taxon>
        <taxon>Duplodnaviria</taxon>
        <taxon>Heunggongvirae</taxon>
        <taxon>Uroviricota</taxon>
        <taxon>Caudoviricetes</taxon>
        <taxon>Lindbergviridae</taxon>
        <taxon>Myosmarvirus</taxon>
        <taxon>Myosmarvirus MTx</taxon>
    </lineage>
</organism>
<dbReference type="EMBL" id="MK618717">
    <property type="protein sequence ID" value="QBQ72387.1"/>
    <property type="molecule type" value="Genomic_DNA"/>
</dbReference>
<protein>
    <submittedName>
        <fullName evidence="1">Uncharacterized protein</fullName>
    </submittedName>
</protein>
<accession>A0A482MIJ6</accession>
<sequence length="154" mass="18336">MKKYDELFTAKVKQFKKNIYPFDFKWTVLLRKTRLHFIDSQRVVYDINTGIQVGITAHDDEDQRPKIDLRTLTLFPDPGLPGAYKLHKFTHNVMLCYKAANHRIVSREIHVRVNSRWAVDMYGRRFNKKTGECFDDATIWIDVKTATPWRLIYE</sequence>
<reference evidence="2" key="1">
    <citation type="submission" date="2019-03" db="EMBL/GenBank/DDBJ databases">
        <title>Complete Genome Sequence of Serratia marcescens Myophage MTx.</title>
        <authorList>
            <person name="Graham K."/>
            <person name="Freeman M."/>
            <person name="Newkirk H."/>
            <person name="Liu M."/>
            <person name="Ramsey J."/>
            <person name="Cahill J."/>
        </authorList>
    </citation>
    <scope>NUCLEOTIDE SEQUENCE [LARGE SCALE GENOMIC DNA]</scope>
</reference>
<evidence type="ECO:0000313" key="1">
    <source>
        <dbReference type="EMBL" id="QBQ72387.1"/>
    </source>
</evidence>
<name>A0A482MIJ6_9CAUD</name>
<gene>
    <name evidence="1" type="ORF">CPT_MTx_081</name>
</gene>
<dbReference type="Proteomes" id="UP000309130">
    <property type="component" value="Segment"/>
</dbReference>